<reference evidence="2 3" key="1">
    <citation type="submission" date="2019-12" db="EMBL/GenBank/DDBJ databases">
        <authorList>
            <person name="Lee S.D."/>
        </authorList>
    </citation>
    <scope>NUCLEOTIDE SEQUENCE [LARGE SCALE GENOMIC DNA]</scope>
    <source>
        <strain evidence="2 3">GH1-50</strain>
    </source>
</reference>
<organism evidence="2 3">
    <name type="scientific">Kangsaoukella pontilimi</name>
    <dbReference type="NCBI Taxonomy" id="2691042"/>
    <lineage>
        <taxon>Bacteria</taxon>
        <taxon>Pseudomonadati</taxon>
        <taxon>Pseudomonadota</taxon>
        <taxon>Alphaproteobacteria</taxon>
        <taxon>Rhodobacterales</taxon>
        <taxon>Paracoccaceae</taxon>
        <taxon>Kangsaoukella</taxon>
    </lineage>
</organism>
<proteinExistence type="predicted"/>
<keyword evidence="1" id="KW-1133">Transmembrane helix</keyword>
<evidence type="ECO:0000313" key="2">
    <source>
        <dbReference type="EMBL" id="MXQ08354.1"/>
    </source>
</evidence>
<evidence type="ECO:0000256" key="1">
    <source>
        <dbReference type="SAM" id="Phobius"/>
    </source>
</evidence>
<reference evidence="2 3" key="2">
    <citation type="submission" date="2020-03" db="EMBL/GenBank/DDBJ databases">
        <title>Kangsaoukella pontilimi gen. nov., sp. nov., a new member of the family Rhodobacteraceae isolated from a tidal mudflat.</title>
        <authorList>
            <person name="Kim I.S."/>
        </authorList>
    </citation>
    <scope>NUCLEOTIDE SEQUENCE [LARGE SCALE GENOMIC DNA]</scope>
    <source>
        <strain evidence="2 3">GH1-50</strain>
    </source>
</reference>
<sequence>MTLNILEKIALGTSGLTAIGIGAMILLVPHAFYASYGISLPANPSLLSELRAPAAGLTVLGVLMLSGIFRPAMVQIALATALTVFIAFPVGRFVSAAADGAPSSGIVGALLFEIAIAALCVFAFRRRLAGGSVKP</sequence>
<dbReference type="RefSeq" id="WP_160764285.1">
    <property type="nucleotide sequence ID" value="NZ_WUPT01000002.1"/>
</dbReference>
<gene>
    <name evidence="2" type="ORF">GQ651_10905</name>
</gene>
<dbReference type="InterPro" id="IPR025597">
    <property type="entry name" value="DUF4345"/>
</dbReference>
<keyword evidence="3" id="KW-1185">Reference proteome</keyword>
<name>A0A7C9MXG3_9RHOB</name>
<dbReference type="AlphaFoldDB" id="A0A7C9MXG3"/>
<feature type="transmembrane region" description="Helical" evidence="1">
    <location>
        <begin position="52"/>
        <end position="69"/>
    </location>
</feature>
<evidence type="ECO:0000313" key="3">
    <source>
        <dbReference type="Proteomes" id="UP000480350"/>
    </source>
</evidence>
<feature type="transmembrane region" description="Helical" evidence="1">
    <location>
        <begin position="76"/>
        <end position="94"/>
    </location>
</feature>
<comment type="caution">
    <text evidence="2">The sequence shown here is derived from an EMBL/GenBank/DDBJ whole genome shotgun (WGS) entry which is preliminary data.</text>
</comment>
<dbReference type="Pfam" id="PF14248">
    <property type="entry name" value="DUF4345"/>
    <property type="match status" value="1"/>
</dbReference>
<protein>
    <submittedName>
        <fullName evidence="2">DUF4345 domain-containing protein</fullName>
    </submittedName>
</protein>
<feature type="transmembrane region" description="Helical" evidence="1">
    <location>
        <begin position="106"/>
        <end position="124"/>
    </location>
</feature>
<keyword evidence="1" id="KW-0812">Transmembrane</keyword>
<keyword evidence="1" id="KW-0472">Membrane</keyword>
<accession>A0A7C9MXG3</accession>
<feature type="transmembrane region" description="Helical" evidence="1">
    <location>
        <begin position="9"/>
        <end position="32"/>
    </location>
</feature>
<dbReference type="EMBL" id="WUPT01000002">
    <property type="protein sequence ID" value="MXQ08354.1"/>
    <property type="molecule type" value="Genomic_DNA"/>
</dbReference>
<dbReference type="Proteomes" id="UP000480350">
    <property type="component" value="Unassembled WGS sequence"/>
</dbReference>